<dbReference type="HAMAP" id="MF_00143">
    <property type="entry name" value="UPF0114"/>
    <property type="match status" value="1"/>
</dbReference>
<evidence type="ECO:0000256" key="7">
    <source>
        <dbReference type="HAMAP-Rule" id="MF_00143"/>
    </source>
</evidence>
<evidence type="ECO:0000256" key="2">
    <source>
        <dbReference type="ARBA" id="ARBA00005774"/>
    </source>
</evidence>
<feature type="transmembrane region" description="Helical" evidence="7">
    <location>
        <begin position="112"/>
        <end position="129"/>
    </location>
</feature>
<evidence type="ECO:0000256" key="6">
    <source>
        <dbReference type="ARBA" id="ARBA00023136"/>
    </source>
</evidence>
<name>A0ABZ0HSY6_9HYPH</name>
<keyword evidence="3 7" id="KW-1003">Cell membrane</keyword>
<proteinExistence type="inferred from homology"/>
<organism evidence="8 9">
    <name type="scientific">Methylocapsa polymorpha</name>
    <dbReference type="NCBI Taxonomy" id="3080828"/>
    <lineage>
        <taxon>Bacteria</taxon>
        <taxon>Pseudomonadati</taxon>
        <taxon>Pseudomonadota</taxon>
        <taxon>Alphaproteobacteria</taxon>
        <taxon>Hyphomicrobiales</taxon>
        <taxon>Beijerinckiaceae</taxon>
        <taxon>Methylocapsa</taxon>
    </lineage>
</organism>
<evidence type="ECO:0000256" key="5">
    <source>
        <dbReference type="ARBA" id="ARBA00022989"/>
    </source>
</evidence>
<evidence type="ECO:0000256" key="4">
    <source>
        <dbReference type="ARBA" id="ARBA00022692"/>
    </source>
</evidence>
<comment type="similarity">
    <text evidence="2 7">Belongs to the UPF0114 family.</text>
</comment>
<feature type="transmembrane region" description="Helical" evidence="7">
    <location>
        <begin position="17"/>
        <end position="37"/>
    </location>
</feature>
<evidence type="ECO:0000313" key="9">
    <source>
        <dbReference type="Proteomes" id="UP001626536"/>
    </source>
</evidence>
<evidence type="ECO:0000256" key="3">
    <source>
        <dbReference type="ARBA" id="ARBA00022475"/>
    </source>
</evidence>
<feature type="transmembrane region" description="Helical" evidence="7">
    <location>
        <begin position="57"/>
        <end position="78"/>
    </location>
</feature>
<reference evidence="8 9" key="1">
    <citation type="submission" date="2023-10" db="EMBL/GenBank/DDBJ databases">
        <title>Novel methanotroph of the genus Methylocapsa from a subarctic wetland.</title>
        <authorList>
            <person name="Belova S.E."/>
            <person name="Oshkin I.Y."/>
            <person name="Miroshnikov K."/>
            <person name="Dedysh S.N."/>
        </authorList>
    </citation>
    <scope>NUCLEOTIDE SEQUENCE [LARGE SCALE GENOMIC DNA]</scope>
    <source>
        <strain evidence="8 9">RX1</strain>
    </source>
</reference>
<keyword evidence="6 7" id="KW-0472">Membrane</keyword>
<dbReference type="PANTHER" id="PTHR38596">
    <property type="entry name" value="UPF0114 PROTEIN YQHA"/>
    <property type="match status" value="1"/>
</dbReference>
<dbReference type="InterPro" id="IPR020761">
    <property type="entry name" value="UPF0114_bac"/>
</dbReference>
<dbReference type="EMBL" id="CP136862">
    <property type="protein sequence ID" value="WOJ90429.1"/>
    <property type="molecule type" value="Genomic_DNA"/>
</dbReference>
<keyword evidence="5 7" id="KW-1133">Transmembrane helix</keyword>
<accession>A0ABZ0HSY6</accession>
<dbReference type="Proteomes" id="UP001626536">
    <property type="component" value="Chromosome"/>
</dbReference>
<dbReference type="RefSeq" id="WP_407339877.1">
    <property type="nucleotide sequence ID" value="NZ_CP136862.1"/>
</dbReference>
<evidence type="ECO:0000313" key="8">
    <source>
        <dbReference type="EMBL" id="WOJ90429.1"/>
    </source>
</evidence>
<protein>
    <recommendedName>
        <fullName evidence="7">UPF0114 protein RZS28_03800</fullName>
    </recommendedName>
</protein>
<dbReference type="PANTHER" id="PTHR38596:SF1">
    <property type="entry name" value="UPF0114 PROTEIN YQHA"/>
    <property type="match status" value="1"/>
</dbReference>
<sequence length="172" mass="18825">MNAIERGVQAVIFGSRWLAAPFIFGLIIGLAGLLYKFVVKLVEFVLHLKDVPNSEALVSVLSLVDLSLTANLILIVICSSYENFIRQLNPAEHPDMPNGLIRIGFSLLKQKLLGSIVAIAAVHVLEWFMDIDHYADTVTLAWLIGTMMAFAVVMLVVATADRVSDAGAHKDH</sequence>
<dbReference type="Pfam" id="PF03350">
    <property type="entry name" value="UPF0114"/>
    <property type="match status" value="1"/>
</dbReference>
<keyword evidence="4 7" id="KW-0812">Transmembrane</keyword>
<dbReference type="InterPro" id="IPR005134">
    <property type="entry name" value="UPF0114"/>
</dbReference>
<evidence type="ECO:0000256" key="1">
    <source>
        <dbReference type="ARBA" id="ARBA00004651"/>
    </source>
</evidence>
<keyword evidence="9" id="KW-1185">Reference proteome</keyword>
<feature type="transmembrane region" description="Helical" evidence="7">
    <location>
        <begin position="141"/>
        <end position="160"/>
    </location>
</feature>
<comment type="subcellular location">
    <subcellularLocation>
        <location evidence="1 7">Cell membrane</location>
        <topology evidence="1 7">Multi-pass membrane protein</topology>
    </subcellularLocation>
</comment>
<gene>
    <name evidence="8" type="ORF">RZS28_03800</name>
</gene>